<evidence type="ECO:0000256" key="2">
    <source>
        <dbReference type="ARBA" id="ARBA00022692"/>
    </source>
</evidence>
<dbReference type="InterPro" id="IPR021765">
    <property type="entry name" value="UstYa-like"/>
</dbReference>
<comment type="subcellular location">
    <subcellularLocation>
        <location evidence="1">Membrane</location>
        <topology evidence="1">Single-pass membrane protein</topology>
    </subcellularLocation>
</comment>
<evidence type="ECO:0000256" key="6">
    <source>
        <dbReference type="ARBA" id="ARBA00023180"/>
    </source>
</evidence>
<evidence type="ECO:0000256" key="4">
    <source>
        <dbReference type="ARBA" id="ARBA00023026"/>
    </source>
</evidence>
<dbReference type="AlphaFoldDB" id="A0AAV9G800"/>
<dbReference type="GO" id="GO:0043386">
    <property type="term" value="P:mycotoxin biosynthetic process"/>
    <property type="evidence" value="ECO:0007669"/>
    <property type="project" value="InterPro"/>
</dbReference>
<dbReference type="Proteomes" id="UP001321760">
    <property type="component" value="Unassembled WGS sequence"/>
</dbReference>
<keyword evidence="5 8" id="KW-0472">Membrane</keyword>
<protein>
    <submittedName>
        <fullName evidence="9">Uncharacterized protein</fullName>
    </submittedName>
</protein>
<dbReference type="PANTHER" id="PTHR33365">
    <property type="entry name" value="YALI0B05434P"/>
    <property type="match status" value="1"/>
</dbReference>
<evidence type="ECO:0000313" key="10">
    <source>
        <dbReference type="Proteomes" id="UP001321760"/>
    </source>
</evidence>
<sequence length="321" mass="35871">MPSKRKRVAWLPLDGEEKLRRDSVCFSDGGDGEDETDHLQPFSTSPWHRRPVSIRIGFNSIWFHGIFLAANLLLFGLAIYANKASSAGCSPVSHHQGSPVFRHAIRLEERPFNVRSIYRTDGRLNGNKSNVAFSGPPRPELEEAWAEILANQNIHVGEDELGEFRGQKSIVKLSDGSGFYVTVAFQHALHCVQRLHRYLYKDHYHPGLSESDAFALLSHTEHCLDWLRQYVQCNADTTLIPIRWATSVPGPVSKDWGKHQCVAWEPLMHVMASRSFDPFQPGLLIHPNFGNPYQAEHLAQTGAVVLEGGEGLVGGDHGPDV</sequence>
<organism evidence="9 10">
    <name type="scientific">Podospora aff. communis PSN243</name>
    <dbReference type="NCBI Taxonomy" id="3040156"/>
    <lineage>
        <taxon>Eukaryota</taxon>
        <taxon>Fungi</taxon>
        <taxon>Dikarya</taxon>
        <taxon>Ascomycota</taxon>
        <taxon>Pezizomycotina</taxon>
        <taxon>Sordariomycetes</taxon>
        <taxon>Sordariomycetidae</taxon>
        <taxon>Sordariales</taxon>
        <taxon>Podosporaceae</taxon>
        <taxon>Podospora</taxon>
    </lineage>
</organism>
<feature type="transmembrane region" description="Helical" evidence="8">
    <location>
        <begin position="61"/>
        <end position="81"/>
    </location>
</feature>
<gene>
    <name evidence="9" type="ORF">QBC34DRAFT_310847</name>
</gene>
<evidence type="ECO:0000256" key="5">
    <source>
        <dbReference type="ARBA" id="ARBA00023136"/>
    </source>
</evidence>
<proteinExistence type="inferred from homology"/>
<evidence type="ECO:0000256" key="8">
    <source>
        <dbReference type="SAM" id="Phobius"/>
    </source>
</evidence>
<dbReference type="Pfam" id="PF11807">
    <property type="entry name" value="UstYa"/>
    <property type="match status" value="1"/>
</dbReference>
<keyword evidence="2 8" id="KW-0812">Transmembrane</keyword>
<dbReference type="GO" id="GO:0016020">
    <property type="term" value="C:membrane"/>
    <property type="evidence" value="ECO:0007669"/>
    <property type="project" value="UniProtKB-SubCell"/>
</dbReference>
<evidence type="ECO:0000256" key="7">
    <source>
        <dbReference type="ARBA" id="ARBA00035112"/>
    </source>
</evidence>
<keyword evidence="3 8" id="KW-1133">Transmembrane helix</keyword>
<name>A0AAV9G800_9PEZI</name>
<evidence type="ECO:0000256" key="1">
    <source>
        <dbReference type="ARBA" id="ARBA00004167"/>
    </source>
</evidence>
<dbReference type="EMBL" id="MU865991">
    <property type="protein sequence ID" value="KAK4443533.1"/>
    <property type="molecule type" value="Genomic_DNA"/>
</dbReference>
<keyword evidence="6" id="KW-0325">Glycoprotein</keyword>
<reference evidence="9" key="2">
    <citation type="submission" date="2023-05" db="EMBL/GenBank/DDBJ databases">
        <authorList>
            <consortium name="Lawrence Berkeley National Laboratory"/>
            <person name="Steindorff A."/>
            <person name="Hensen N."/>
            <person name="Bonometti L."/>
            <person name="Westerberg I."/>
            <person name="Brannstrom I.O."/>
            <person name="Guillou S."/>
            <person name="Cros-Aarteil S."/>
            <person name="Calhoun S."/>
            <person name="Haridas S."/>
            <person name="Kuo A."/>
            <person name="Mondo S."/>
            <person name="Pangilinan J."/>
            <person name="Riley R."/>
            <person name="Labutti K."/>
            <person name="Andreopoulos B."/>
            <person name="Lipzen A."/>
            <person name="Chen C."/>
            <person name="Yanf M."/>
            <person name="Daum C."/>
            <person name="Ng V."/>
            <person name="Clum A."/>
            <person name="Ohm R."/>
            <person name="Martin F."/>
            <person name="Silar P."/>
            <person name="Natvig D."/>
            <person name="Lalanne C."/>
            <person name="Gautier V."/>
            <person name="Ament-Velasquez S.L."/>
            <person name="Kruys A."/>
            <person name="Hutchinson M.I."/>
            <person name="Powell A.J."/>
            <person name="Barry K."/>
            <person name="Miller A.N."/>
            <person name="Grigoriev I.V."/>
            <person name="Debuchy R."/>
            <person name="Gladieux P."/>
            <person name="Thoren M.H."/>
            <person name="Johannesson H."/>
        </authorList>
    </citation>
    <scope>NUCLEOTIDE SEQUENCE</scope>
    <source>
        <strain evidence="9">PSN243</strain>
    </source>
</reference>
<accession>A0AAV9G800</accession>
<keyword evidence="10" id="KW-1185">Reference proteome</keyword>
<evidence type="ECO:0000256" key="3">
    <source>
        <dbReference type="ARBA" id="ARBA00022989"/>
    </source>
</evidence>
<keyword evidence="4" id="KW-0843">Virulence</keyword>
<evidence type="ECO:0000313" key="9">
    <source>
        <dbReference type="EMBL" id="KAK4443533.1"/>
    </source>
</evidence>
<comment type="similarity">
    <text evidence="7">Belongs to the ustYa family.</text>
</comment>
<comment type="caution">
    <text evidence="9">The sequence shown here is derived from an EMBL/GenBank/DDBJ whole genome shotgun (WGS) entry which is preliminary data.</text>
</comment>
<dbReference type="PANTHER" id="PTHR33365:SF7">
    <property type="entry name" value="TAT PATHWAY SIGNAL SEQUENCE"/>
    <property type="match status" value="1"/>
</dbReference>
<reference evidence="9" key="1">
    <citation type="journal article" date="2023" name="Mol. Phylogenet. Evol.">
        <title>Genome-scale phylogeny and comparative genomics of the fungal order Sordariales.</title>
        <authorList>
            <person name="Hensen N."/>
            <person name="Bonometti L."/>
            <person name="Westerberg I."/>
            <person name="Brannstrom I.O."/>
            <person name="Guillou S."/>
            <person name="Cros-Aarteil S."/>
            <person name="Calhoun S."/>
            <person name="Haridas S."/>
            <person name="Kuo A."/>
            <person name="Mondo S."/>
            <person name="Pangilinan J."/>
            <person name="Riley R."/>
            <person name="LaButti K."/>
            <person name="Andreopoulos B."/>
            <person name="Lipzen A."/>
            <person name="Chen C."/>
            <person name="Yan M."/>
            <person name="Daum C."/>
            <person name="Ng V."/>
            <person name="Clum A."/>
            <person name="Steindorff A."/>
            <person name="Ohm R.A."/>
            <person name="Martin F."/>
            <person name="Silar P."/>
            <person name="Natvig D.O."/>
            <person name="Lalanne C."/>
            <person name="Gautier V."/>
            <person name="Ament-Velasquez S.L."/>
            <person name="Kruys A."/>
            <person name="Hutchinson M.I."/>
            <person name="Powell A.J."/>
            <person name="Barry K."/>
            <person name="Miller A.N."/>
            <person name="Grigoriev I.V."/>
            <person name="Debuchy R."/>
            <person name="Gladieux P."/>
            <person name="Hiltunen Thoren M."/>
            <person name="Johannesson H."/>
        </authorList>
    </citation>
    <scope>NUCLEOTIDE SEQUENCE</scope>
    <source>
        <strain evidence="9">PSN243</strain>
    </source>
</reference>